<feature type="region of interest" description="Disordered" evidence="1">
    <location>
        <begin position="147"/>
        <end position="189"/>
    </location>
</feature>
<dbReference type="EMBL" id="BDIP01003299">
    <property type="protein sequence ID" value="GIQ87528.1"/>
    <property type="molecule type" value="Genomic_DNA"/>
</dbReference>
<dbReference type="PANTHER" id="PTHR45912:SF3">
    <property type="entry name" value="CILIA- AND FLAGELLA-ASSOCIATED PROTEIN 47"/>
    <property type="match status" value="1"/>
</dbReference>
<evidence type="ECO:0008006" key="4">
    <source>
        <dbReference type="Google" id="ProtNLM"/>
    </source>
</evidence>
<keyword evidence="3" id="KW-1185">Reference proteome</keyword>
<evidence type="ECO:0000256" key="1">
    <source>
        <dbReference type="SAM" id="MobiDB-lite"/>
    </source>
</evidence>
<dbReference type="Proteomes" id="UP000265618">
    <property type="component" value="Unassembled WGS sequence"/>
</dbReference>
<dbReference type="Gene3D" id="2.60.40.10">
    <property type="entry name" value="Immunoglobulins"/>
    <property type="match status" value="2"/>
</dbReference>
<evidence type="ECO:0000313" key="2">
    <source>
        <dbReference type="EMBL" id="GIQ87528.1"/>
    </source>
</evidence>
<accession>A0A9K3D1U7</accession>
<dbReference type="GO" id="GO:0060271">
    <property type="term" value="P:cilium assembly"/>
    <property type="evidence" value="ECO:0007669"/>
    <property type="project" value="TreeGrafter"/>
</dbReference>
<dbReference type="PANTHER" id="PTHR45912">
    <property type="entry name" value="CILIA- AND FLAGELLA-ASSOCIATED PROTEIN 47"/>
    <property type="match status" value="1"/>
</dbReference>
<name>A0A9K3D1U7_9EUKA</name>
<evidence type="ECO:0000313" key="3">
    <source>
        <dbReference type="Proteomes" id="UP000265618"/>
    </source>
</evidence>
<dbReference type="OrthoDB" id="415597at2759"/>
<comment type="caution">
    <text evidence="2">The sequence shown here is derived from an EMBL/GenBank/DDBJ whole genome shotgun (WGS) entry which is preliminary data.</text>
</comment>
<dbReference type="AlphaFoldDB" id="A0A9K3D1U7"/>
<dbReference type="GO" id="GO:0005929">
    <property type="term" value="C:cilium"/>
    <property type="evidence" value="ECO:0007669"/>
    <property type="project" value="TreeGrafter"/>
</dbReference>
<feature type="non-terminal residue" evidence="2">
    <location>
        <position position="1"/>
    </location>
</feature>
<reference evidence="2 3" key="1">
    <citation type="journal article" date="2018" name="PLoS ONE">
        <title>The draft genome of Kipferlia bialata reveals reductive genome evolution in fornicate parasites.</title>
        <authorList>
            <person name="Tanifuji G."/>
            <person name="Takabayashi S."/>
            <person name="Kume K."/>
            <person name="Takagi M."/>
            <person name="Nakayama T."/>
            <person name="Kamikawa R."/>
            <person name="Inagaki Y."/>
            <person name="Hashimoto T."/>
        </authorList>
    </citation>
    <scope>NUCLEOTIDE SEQUENCE [LARGE SCALE GENOMIC DNA]</scope>
    <source>
        <strain evidence="2">NY0173</strain>
    </source>
</reference>
<organism evidence="2 3">
    <name type="scientific">Kipferlia bialata</name>
    <dbReference type="NCBI Taxonomy" id="797122"/>
    <lineage>
        <taxon>Eukaryota</taxon>
        <taxon>Metamonada</taxon>
        <taxon>Carpediemonas-like organisms</taxon>
        <taxon>Kipferlia</taxon>
    </lineage>
</organism>
<gene>
    <name evidence="2" type="ORF">KIPB_009578</name>
</gene>
<feature type="compositionally biased region" description="Low complexity" evidence="1">
    <location>
        <begin position="163"/>
        <end position="179"/>
    </location>
</feature>
<protein>
    <recommendedName>
        <fullName evidence="4">Abnormal spindle-like microcephaly-associated protein ASH domain-containing protein</fullName>
    </recommendedName>
</protein>
<proteinExistence type="predicted"/>
<dbReference type="InterPro" id="IPR013783">
    <property type="entry name" value="Ig-like_fold"/>
</dbReference>
<sequence>MSDLLLEPSQISFEGIQAGVTYVIEAKVQNVSMSLRKVRLIPPKTEHFQAKLSSMVSIPPGLSVTLSVYFTAPTAGRPYYDTMGVKDNTGNIMEIPLQALPPHPQFQCSPSLDFGILTLGQSTSQELTIRNTGSASGIFSLLYDQPTPLVEGESSPQADGETPSSSSPVEPVLSVSPESCRLDPGQSEK</sequence>